<evidence type="ECO:0000256" key="11">
    <source>
        <dbReference type="SAM" id="Phobius"/>
    </source>
</evidence>
<dbReference type="Proteomes" id="UP000267096">
    <property type="component" value="Unassembled WGS sequence"/>
</dbReference>
<dbReference type="InterPro" id="IPR000409">
    <property type="entry name" value="BEACH_dom"/>
</dbReference>
<dbReference type="SUPFAM" id="SSF50729">
    <property type="entry name" value="PH domain-like"/>
    <property type="match status" value="1"/>
</dbReference>
<evidence type="ECO:0000313" key="15">
    <source>
        <dbReference type="Proteomes" id="UP000267096"/>
    </source>
</evidence>
<sequence length="3158" mass="354805">MHTIGWFDAFRENGDPSWFGDNRTPVIFDLQIFGLAAVFITPLIAFFLILPGVRQHRIASTVTFVFSMLVGAIILAVPPTNDDSDSNSLSALEFNERFKFLNVYSMEKELENSLRKGLPYPILKVIEYLSVDRAGFVWGRQYRLAGYYTLCMLWTTFGMWLIQMLMLCLAPHYFYKMVMTVGSCMLFADFIYFLYIPKNLQIRFPSEDGVIVKAPEIDRSSMNEDNEDEVCEDRLHGWYPRLLGCLSDQLSHNSPTDFRSSILLSLIARLNLTPLNGDSNQLQSICDSLSEFLSTVSLSEVISQTQPLTLLNALTHLPTIPHTPLAPCDDDDEGADAGRETTSQQHRISPRKGPSVFFSEYLLQEDSDGFSISYKDHPPMLHGDNYDLDDATLCILHDMCVADIEETHSVFECVAYSLSIIPRISNFTNNNRFSNIIDNFMHTLMPDVSQVDQFSNWVLLSSLLVKGALYAAKNEICIERRSKSLSNVIEFSIAFVKHVTDNIGYGLKESSQEVDVINSNKSTLLYSHFDHIFKLIIEDVSPEIIESLAERIQCCGVANIDYILRLLSIIFPGNGTVNELCSALCARMERDLSVGRSDIWTLIAAREFSMPLLSVADLLYAFISKYNLTDDYLLCVPQFTADLSESLMRRLRGCNGVFIDVCLDWIQSSTNQYSHLNRIGTLFAVTTAIVLSCERLSSMVQFMEQLESDTISSIQSPVSLRLIYCLTSALFDYSLEPLMKRAQYHHHSCIQCQSLHSVCEHEFVERARMQFPSLSLMAIGILSDAVKRCSQLSDSDEYYIKLGMLIYFQMIDRWQVLIENLVCTSVSVDCFGAVLDVYSNFISFDNQSNRLKVLIKLIRKAPHLQLTVLEILLGLVEKSAIEPSECIAFPQSALADIPLDNENDERPDNVAADKNVLKRSLPSTSLFMSTLEKFFSLTTDDSKKICSPRSESQDRRQSPSSSIVIVDDDDEKSMLLGTNPDETDKESTSRSSPFLRSSPDISFAAELSLGSPFNVFLSDGISVSFWIRLNVPLNKQIDVGDEPRRISICSLGSIDYSFSLLLSPDAQSVYIVNMLNGCVVMRKRLRYSLTASQWTHCVISFIVEQGMYSVNVTINSHSTNLTGECPPISNLSSKPFIFAFGALENGPDHTDISFDLSTIFAFKGALSSQYALLLRALGCECCSLAETRVINNLNVALNNLINPSTVLSPSISILSLLGDTEMHLSRLQRSFLFVIRSSSAHSFGVSILQPGIDAQVAISEGDGSVLGLTMLQDYPIYWRCRIAQQQILSIEHLFIPLGSTVDMHCDSNVQSIALRLLMTFSHRTPSSMSEFIKSSGYAIIARCLSSQFAFIDLPVVNEVLRWCISELEWKTNEVARPTPLSLIIDPDLICALFCCADIWKGNDRFVHWIHLAETIAVCLSDTFARCFDFNTAQLVRVRFLTELFNTCNIMLQDARNFHAEHGEAVRLVKSLTVIISCLIGSPETTDAVIFLWHFILLSHPAADAFLQYNSCGHNDWIKSECISELRMDIISGQSALALRLNDYVRLLGAGYVADCWTRQRSVISLRSAYETALQKSVADEESRSSSSASPSASKQLISQPQQQDQSNHSVLPDLVKGIEQELIQESAGEDTTADEDDMNNLEHNADGREDSECHWTGALRCGAIELLSVVIQNGTDSLIMAILHDAISWQSIIVLLSNQDDVTFRDSVFVLLQNVLLRSPCAVRVSFVKNNGFAILANHIRSHPITSVIANTLFSVLCGEYVRLDEGLDSTHLQQTFVDNFTCSVFDAIFVMWEECVTVSDLSLFWNVTSALLKIYEVNSLLMQAMIDAHLCETLVNILRRIALLPEMCEGYFFQATDLENVSSLTPLIESWSLFAKRIIITCVPYNDTHHYEMCQRFVWLLEFALVSLSDDENEQTRSAVNLIRSELCSLLSCWLITIHNVYADEDGSSSAGSSFRDDQLGDIENEGIGPSLASTLQGVSPMSSFFTDSFSNLREKMASLGDQMKCRYKWRYRVQLAPLNENINRTLFCLEACLHLFTAIPSAFLQTTSDAENSLFEHFLGFLFSTWKRDQDIIAMRPGASSRAQSWAHLLAACRDRARLYLGQLIAFVLFPAERKIDSLLKPSCRCSSELNCDAALTKRMLLVRSLANDLPYKNTLKTLLDINLDYQYAMNLALHELALCEDCLNAENARDVEKLIRFLRNLQIESPLSNLAPERLMCLTTDESLALHGYVDHRNLFIQSLRERVTAICEGERISAEPISNNAMSLTCEVVDEQNLSRKLFLRSCHCAETSCVYAERIISALSVQLCHPEAVCFDEKSWPLSWTLDPTEGPNRERRRLKADHLNFDLRFVQPEFAFKLDNRERPFPLSNLLCGRRTSPRGWSMMETLADDERIRVSLPAKVVRSTVESLGEVLLGDVKFYFFGDDTRSTQKGVSHSTVMIAVWEYSSVVEIYKRHHLLKDIAVEIFLSDGQTFLIVFEEQANRDHFMSQLLSMDLSNLINSPQNLHSITQLWRDGAMTNFEYLMQLNKLAGRSFNDLMQYPVFPFVLSNYSSTIIDLTDASSYRNLSKPMAVQNKRMESHYLGVYACLEAEANRSTQSRANPHSPVCFGPYHYGSHYSNSGIVVHYLVRLPPFTDIALEYQDNNFDIADRLFNSVETTWRLSSSDSTTDFKELIPEFFYLPEFLVNNEHLNMGIRQNGDVVNDVVLPKWCGGSARLFTLIHRQALESSIVTANLHSWIDLIFGYKQSGQAAIQAINTYRGGILEDATEKHDHLSLSALRTMVRTYGQMPIQLFHSPHLPHLTAKSSQYFKTKSPNVLSSVNGIRWGEFVGSPESESGTPIVVLKQRGTREMGHISHLFVTPDGSCYAYPDKTLFLPQYKVGFRSRDLVCSALLSWRFTDTVMRFRTLGASPSFWVNLIDLQTFSISAIAYSASDQLLFIGLSSAIIQVYRISFNAKGLEECKFETTLYGHESEVCTISVCSEYAIMVSGCVDGKVCVWDVNRLSFVRTLVGSASESAKITCISPVTADIAVVFQSGYGSRVCLYTVNGERVGCLETDITVTALGMTSLAEGTAVNCLALGMQNGIVRLLDMWTLNPVRDIFNYNFLEPIVSMSFASRCTRLFVCLASGSVLCWQGESMVSKRHPSLTFLSANNNSS</sequence>
<dbReference type="InterPro" id="IPR023362">
    <property type="entry name" value="PH-BEACH_dom"/>
</dbReference>
<reference evidence="16" key="1">
    <citation type="submission" date="2016-04" db="UniProtKB">
        <authorList>
            <consortium name="WormBaseParasite"/>
        </authorList>
    </citation>
    <scope>IDENTIFICATION</scope>
</reference>
<dbReference type="InterPro" id="IPR001680">
    <property type="entry name" value="WD40_rpt"/>
</dbReference>
<dbReference type="InterPro" id="IPR018469">
    <property type="entry name" value="Dual_oxidase_maturation_fac"/>
</dbReference>
<dbReference type="InterPro" id="IPR036372">
    <property type="entry name" value="BEACH_dom_sf"/>
</dbReference>
<dbReference type="InterPro" id="IPR015943">
    <property type="entry name" value="WD40/YVTN_repeat-like_dom_sf"/>
</dbReference>
<evidence type="ECO:0000256" key="3">
    <source>
        <dbReference type="ARBA" id="ARBA00022574"/>
    </source>
</evidence>
<evidence type="ECO:0000256" key="1">
    <source>
        <dbReference type="ARBA" id="ARBA00004141"/>
    </source>
</evidence>
<dbReference type="GO" id="GO:0015031">
    <property type="term" value="P:protein transport"/>
    <property type="evidence" value="ECO:0007669"/>
    <property type="project" value="InterPro"/>
</dbReference>
<dbReference type="PROSITE" id="PS50197">
    <property type="entry name" value="BEACH"/>
    <property type="match status" value="1"/>
</dbReference>
<dbReference type="PROSITE" id="PS50294">
    <property type="entry name" value="WD_REPEATS_REGION"/>
    <property type="match status" value="1"/>
</dbReference>
<dbReference type="Pfam" id="PF14844">
    <property type="entry name" value="PH_BEACH"/>
    <property type="match status" value="1"/>
</dbReference>
<comment type="similarity">
    <text evidence="2">Belongs to the DUOXA family.</text>
</comment>
<feature type="region of interest" description="Disordered" evidence="10">
    <location>
        <begin position="942"/>
        <end position="995"/>
    </location>
</feature>
<evidence type="ECO:0000256" key="2">
    <source>
        <dbReference type="ARBA" id="ARBA00009816"/>
    </source>
</evidence>
<dbReference type="PROSITE" id="PS51783">
    <property type="entry name" value="PH_BEACH"/>
    <property type="match status" value="1"/>
</dbReference>
<evidence type="ECO:0000256" key="7">
    <source>
        <dbReference type="ARBA" id="ARBA00023136"/>
    </source>
</evidence>
<dbReference type="CDD" id="cd06071">
    <property type="entry name" value="Beach"/>
    <property type="match status" value="1"/>
</dbReference>
<evidence type="ECO:0000256" key="5">
    <source>
        <dbReference type="ARBA" id="ARBA00022737"/>
    </source>
</evidence>
<evidence type="ECO:0000313" key="14">
    <source>
        <dbReference type="EMBL" id="VDK45537.1"/>
    </source>
</evidence>
<feature type="region of interest" description="Disordered" evidence="10">
    <location>
        <begin position="325"/>
        <end position="351"/>
    </location>
</feature>
<dbReference type="PANTHER" id="PTHR13743">
    <property type="entry name" value="BEIGE/BEACH-RELATED"/>
    <property type="match status" value="1"/>
</dbReference>
<reference evidence="14 15" key="2">
    <citation type="submission" date="2018-11" db="EMBL/GenBank/DDBJ databases">
        <authorList>
            <consortium name="Pathogen Informatics"/>
        </authorList>
    </citation>
    <scope>NUCLEOTIDE SEQUENCE [LARGE SCALE GENOMIC DNA]</scope>
</reference>
<keyword evidence="6 11" id="KW-1133">Transmembrane helix</keyword>
<feature type="repeat" description="WD" evidence="9">
    <location>
        <begin position="2969"/>
        <end position="3010"/>
    </location>
</feature>
<comment type="subcellular location">
    <subcellularLocation>
        <location evidence="1">Membrane</location>
        <topology evidence="1">Multi-pass membrane protein</topology>
    </subcellularLocation>
</comment>
<feature type="transmembrane region" description="Helical" evidence="11">
    <location>
        <begin position="174"/>
        <end position="195"/>
    </location>
</feature>
<dbReference type="InterPro" id="IPR036322">
    <property type="entry name" value="WD40_repeat_dom_sf"/>
</dbReference>
<name>A0A0M3JVD7_ANISI</name>
<dbReference type="SUPFAM" id="SSF81837">
    <property type="entry name" value="BEACH domain"/>
    <property type="match status" value="1"/>
</dbReference>
<keyword evidence="5" id="KW-0677">Repeat</keyword>
<evidence type="ECO:0000313" key="16">
    <source>
        <dbReference type="WBParaSite" id="ASIM_0001218801-mRNA-1"/>
    </source>
</evidence>
<dbReference type="PROSITE" id="PS00678">
    <property type="entry name" value="WD_REPEATS_1"/>
    <property type="match status" value="1"/>
</dbReference>
<keyword evidence="8" id="KW-0325">Glycoprotein</keyword>
<evidence type="ECO:0000256" key="6">
    <source>
        <dbReference type="ARBA" id="ARBA00022989"/>
    </source>
</evidence>
<keyword evidence="7 11" id="KW-0472">Membrane</keyword>
<feature type="transmembrane region" description="Helical" evidence="11">
    <location>
        <begin position="58"/>
        <end position="77"/>
    </location>
</feature>
<dbReference type="InterPro" id="IPR050865">
    <property type="entry name" value="BEACH_Domain"/>
</dbReference>
<dbReference type="InterPro" id="IPR019775">
    <property type="entry name" value="WD40_repeat_CS"/>
</dbReference>
<dbReference type="SUPFAM" id="SSF50978">
    <property type="entry name" value="WD40 repeat-like"/>
    <property type="match status" value="1"/>
</dbReference>
<evidence type="ECO:0000256" key="4">
    <source>
        <dbReference type="ARBA" id="ARBA00022692"/>
    </source>
</evidence>
<keyword evidence="3 9" id="KW-0853">WD repeat</keyword>
<evidence type="ECO:0000256" key="8">
    <source>
        <dbReference type="ARBA" id="ARBA00023180"/>
    </source>
</evidence>
<dbReference type="Gene3D" id="2.30.29.30">
    <property type="entry name" value="Pleckstrin-homology domain (PH domain)/Phosphotyrosine-binding domain (PTB)"/>
    <property type="match status" value="1"/>
</dbReference>
<feature type="transmembrane region" description="Helical" evidence="11">
    <location>
        <begin position="30"/>
        <end position="51"/>
    </location>
</feature>
<evidence type="ECO:0000256" key="9">
    <source>
        <dbReference type="PROSITE-ProRule" id="PRU00221"/>
    </source>
</evidence>
<dbReference type="Pfam" id="PF10204">
    <property type="entry name" value="DuoxA"/>
    <property type="match status" value="2"/>
</dbReference>
<gene>
    <name evidence="14" type="ORF">ASIM_LOCUS11654</name>
</gene>
<organism evidence="16">
    <name type="scientific">Anisakis simplex</name>
    <name type="common">Herring worm</name>
    <dbReference type="NCBI Taxonomy" id="6269"/>
    <lineage>
        <taxon>Eukaryota</taxon>
        <taxon>Metazoa</taxon>
        <taxon>Ecdysozoa</taxon>
        <taxon>Nematoda</taxon>
        <taxon>Chromadorea</taxon>
        <taxon>Rhabditida</taxon>
        <taxon>Spirurina</taxon>
        <taxon>Ascaridomorpha</taxon>
        <taxon>Ascaridoidea</taxon>
        <taxon>Anisakidae</taxon>
        <taxon>Anisakis</taxon>
        <taxon>Anisakis simplex complex</taxon>
    </lineage>
</organism>
<keyword evidence="4 11" id="KW-0812">Transmembrane</keyword>
<dbReference type="SMART" id="SM01026">
    <property type="entry name" value="Beach"/>
    <property type="match status" value="1"/>
</dbReference>
<evidence type="ECO:0000259" key="12">
    <source>
        <dbReference type="PROSITE" id="PS50197"/>
    </source>
</evidence>
<feature type="compositionally biased region" description="Acidic residues" evidence="10">
    <location>
        <begin position="1627"/>
        <end position="1639"/>
    </location>
</feature>
<dbReference type="Gene3D" id="1.10.1540.10">
    <property type="entry name" value="BEACH domain"/>
    <property type="match status" value="1"/>
</dbReference>
<dbReference type="CDD" id="cd01201">
    <property type="entry name" value="PH_BEACH"/>
    <property type="match status" value="1"/>
</dbReference>
<dbReference type="OrthoDB" id="26681at2759"/>
<feature type="domain" description="BEACH" evidence="12">
    <location>
        <begin position="2499"/>
        <end position="2802"/>
    </location>
</feature>
<feature type="domain" description="BEACH-type PH" evidence="13">
    <location>
        <begin position="2390"/>
        <end position="2493"/>
    </location>
</feature>
<dbReference type="GO" id="GO:0005789">
    <property type="term" value="C:endoplasmic reticulum membrane"/>
    <property type="evidence" value="ECO:0007669"/>
    <property type="project" value="InterPro"/>
</dbReference>
<feature type="compositionally biased region" description="Low complexity" evidence="10">
    <location>
        <begin position="1584"/>
        <end position="1607"/>
    </location>
</feature>
<feature type="region of interest" description="Disordered" evidence="10">
    <location>
        <begin position="1579"/>
        <end position="1607"/>
    </location>
</feature>
<evidence type="ECO:0000259" key="13">
    <source>
        <dbReference type="PROSITE" id="PS51783"/>
    </source>
</evidence>
<dbReference type="PANTHER" id="PTHR13743:SF86">
    <property type="entry name" value="LYSOSOMAL-TRAFFICKING REGULATOR"/>
    <property type="match status" value="1"/>
</dbReference>
<dbReference type="EMBL" id="UYRR01031091">
    <property type="protein sequence ID" value="VDK45537.1"/>
    <property type="molecule type" value="Genomic_DNA"/>
</dbReference>
<dbReference type="SMART" id="SM00320">
    <property type="entry name" value="WD40"/>
    <property type="match status" value="3"/>
</dbReference>
<keyword evidence="15" id="KW-1185">Reference proteome</keyword>
<dbReference type="WBParaSite" id="ASIM_0001218801-mRNA-1">
    <property type="protein sequence ID" value="ASIM_0001218801-mRNA-1"/>
    <property type="gene ID" value="ASIM_0001218801"/>
</dbReference>
<proteinExistence type="inferred from homology"/>
<feature type="transmembrane region" description="Helical" evidence="11">
    <location>
        <begin position="145"/>
        <end position="162"/>
    </location>
</feature>
<protein>
    <submittedName>
        <fullName evidence="16">Lysosomal-trafficking regulator (inferred by orthology to a human protein)</fullName>
    </submittedName>
</protein>
<dbReference type="InterPro" id="IPR011993">
    <property type="entry name" value="PH-like_dom_sf"/>
</dbReference>
<accession>A0A0M3JVD7</accession>
<dbReference type="Gene3D" id="2.130.10.10">
    <property type="entry name" value="YVTN repeat-like/Quinoprotein amine dehydrogenase"/>
    <property type="match status" value="1"/>
</dbReference>
<dbReference type="PROSITE" id="PS50082">
    <property type="entry name" value="WD_REPEATS_2"/>
    <property type="match status" value="1"/>
</dbReference>
<evidence type="ECO:0000256" key="10">
    <source>
        <dbReference type="SAM" id="MobiDB-lite"/>
    </source>
</evidence>
<dbReference type="Pfam" id="PF02138">
    <property type="entry name" value="Beach"/>
    <property type="match status" value="1"/>
</dbReference>
<feature type="region of interest" description="Disordered" evidence="10">
    <location>
        <begin position="1626"/>
        <end position="1649"/>
    </location>
</feature>